<dbReference type="SUPFAM" id="SSF51445">
    <property type="entry name" value="(Trans)glycosidases"/>
    <property type="match status" value="1"/>
</dbReference>
<dbReference type="InterPro" id="IPR017853">
    <property type="entry name" value="GH"/>
</dbReference>
<reference evidence="3" key="1">
    <citation type="submission" date="2022-11" db="UniProtKB">
        <authorList>
            <consortium name="WormBaseParasite"/>
        </authorList>
    </citation>
    <scope>IDENTIFICATION</scope>
</reference>
<evidence type="ECO:0000259" key="1">
    <source>
        <dbReference type="PROSITE" id="PS51910"/>
    </source>
</evidence>
<feature type="domain" description="GH18" evidence="1">
    <location>
        <begin position="1"/>
        <end position="150"/>
    </location>
</feature>
<dbReference type="PROSITE" id="PS51910">
    <property type="entry name" value="GH18_2"/>
    <property type="match status" value="1"/>
</dbReference>
<sequence>MVKYVDFINVMTYDYYAAWNGPQGCITGPPAQLYGGANANTLSQNVNTTMNYYACVTLQVQKINLGIPFYGDAVFHPTGLVPYIYYNTSTLTPINGVNGRFLGFENPASIGYKGDYAKNFNIGGLMVWNIDQDDSSFQMIVAVAQKASQLSVDNAIKYNCVLPG</sequence>
<dbReference type="InterPro" id="IPR001223">
    <property type="entry name" value="Glyco_hydro18_cat"/>
</dbReference>
<protein>
    <submittedName>
        <fullName evidence="3">GH18 domain-containing protein</fullName>
    </submittedName>
</protein>
<dbReference type="AlphaFoldDB" id="A0A914BXL7"/>
<organism evidence="2 3">
    <name type="scientific">Acrobeloides nanus</name>
    <dbReference type="NCBI Taxonomy" id="290746"/>
    <lineage>
        <taxon>Eukaryota</taxon>
        <taxon>Metazoa</taxon>
        <taxon>Ecdysozoa</taxon>
        <taxon>Nematoda</taxon>
        <taxon>Chromadorea</taxon>
        <taxon>Rhabditida</taxon>
        <taxon>Tylenchina</taxon>
        <taxon>Cephalobomorpha</taxon>
        <taxon>Cephaloboidea</taxon>
        <taxon>Cephalobidae</taxon>
        <taxon>Acrobeloides</taxon>
    </lineage>
</organism>
<dbReference type="Proteomes" id="UP000887540">
    <property type="component" value="Unplaced"/>
</dbReference>
<dbReference type="Gene3D" id="3.20.20.80">
    <property type="entry name" value="Glycosidases"/>
    <property type="match status" value="1"/>
</dbReference>
<name>A0A914BXL7_9BILA</name>
<dbReference type="PANTHER" id="PTHR46073:SF4">
    <property type="entry name" value="GH18 DOMAIN-CONTAINING PROTEIN"/>
    <property type="match status" value="1"/>
</dbReference>
<dbReference type="GO" id="GO:0005975">
    <property type="term" value="P:carbohydrate metabolic process"/>
    <property type="evidence" value="ECO:0007669"/>
    <property type="project" value="InterPro"/>
</dbReference>
<evidence type="ECO:0000313" key="2">
    <source>
        <dbReference type="Proteomes" id="UP000887540"/>
    </source>
</evidence>
<dbReference type="Pfam" id="PF00704">
    <property type="entry name" value="Glyco_hydro_18"/>
    <property type="match status" value="1"/>
</dbReference>
<dbReference type="WBParaSite" id="ACRNAN_Path_1233.g4818.t1">
    <property type="protein sequence ID" value="ACRNAN_Path_1233.g4818.t1"/>
    <property type="gene ID" value="ACRNAN_Path_1233.g4818"/>
</dbReference>
<keyword evidence="2" id="KW-1185">Reference proteome</keyword>
<proteinExistence type="predicted"/>
<dbReference type="PANTHER" id="PTHR46073">
    <property type="entry name" value="CHITINASE"/>
    <property type="match status" value="1"/>
</dbReference>
<accession>A0A914BXL7</accession>
<evidence type="ECO:0000313" key="3">
    <source>
        <dbReference type="WBParaSite" id="ACRNAN_Path_1233.g4818.t1"/>
    </source>
</evidence>